<dbReference type="EMBL" id="AZHD01000007">
    <property type="protein sequence ID" value="OAA61930.1"/>
    <property type="molecule type" value="Genomic_DNA"/>
</dbReference>
<feature type="region of interest" description="Disordered" evidence="1">
    <location>
        <begin position="279"/>
        <end position="305"/>
    </location>
</feature>
<feature type="compositionally biased region" description="Low complexity" evidence="1">
    <location>
        <begin position="64"/>
        <end position="73"/>
    </location>
</feature>
<dbReference type="AlphaFoldDB" id="A0A167UUQ4"/>
<evidence type="ECO:0000256" key="1">
    <source>
        <dbReference type="SAM" id="MobiDB-lite"/>
    </source>
</evidence>
<name>A0A167UUQ4_9HYPO</name>
<gene>
    <name evidence="2" type="ORF">SPI_04789</name>
</gene>
<evidence type="ECO:0000313" key="3">
    <source>
        <dbReference type="Proteomes" id="UP000076874"/>
    </source>
</evidence>
<protein>
    <submittedName>
        <fullName evidence="2">Uncharacterized protein</fullName>
    </submittedName>
</protein>
<accession>A0A167UUQ4</accession>
<dbReference type="Proteomes" id="UP000076874">
    <property type="component" value="Unassembled WGS sequence"/>
</dbReference>
<feature type="region of interest" description="Disordered" evidence="1">
    <location>
        <begin position="36"/>
        <end position="77"/>
    </location>
</feature>
<sequence length="524" mass="56076">MAEGTDSSSLLGALQAMQAQQARLAAEVKQIIARDGPDHAQDTDAAGSVQTKTTDATETRNGTAAPPRAAVASADDHPMTDAADKIAKGLSRRCYDDILTLVHDTFAASTSQQQELGFASRPTFLAELDAVLADVRSLRAPLSRIDDWLAAQKRAWLLDQLRDDVGVTALGAAHSGSRAAFRGQLTAAAFGDGATTATTATDAAKLLRTLLSDGDSAEASDLVQRLKTAATATERGSVYRDVVFPHGVPDVPAAQALAKRLAEGRVGLAQGLKEAVRELGGLDNDGDGDDTNSSNNSNNNTAQIEKHRKRLAELRRAKAAHEAQKLKKMKPVEVPYFLQEDTPCAACGRAADPQTSLFCTVCFLEVDSCLRADPTLWCSRACMAAAYPQHAATAHPCAAGDRCARARPEQGLARQEPRYCFCRECMRSFGIGTFYCTDRCAGRDFQRHREAVHLPHRALRADEHDDRADLSYSGRPGGTATSYTAADLAKHVLPVPEAFAGCQTKHPDWALKETPVAVVLPYAA</sequence>
<keyword evidence="3" id="KW-1185">Reference proteome</keyword>
<organism evidence="2 3">
    <name type="scientific">Niveomyces insectorum RCEF 264</name>
    <dbReference type="NCBI Taxonomy" id="1081102"/>
    <lineage>
        <taxon>Eukaryota</taxon>
        <taxon>Fungi</taxon>
        <taxon>Dikarya</taxon>
        <taxon>Ascomycota</taxon>
        <taxon>Pezizomycotina</taxon>
        <taxon>Sordariomycetes</taxon>
        <taxon>Hypocreomycetidae</taxon>
        <taxon>Hypocreales</taxon>
        <taxon>Cordycipitaceae</taxon>
        <taxon>Niveomyces</taxon>
    </lineage>
</organism>
<evidence type="ECO:0000313" key="2">
    <source>
        <dbReference type="EMBL" id="OAA61930.1"/>
    </source>
</evidence>
<proteinExistence type="predicted"/>
<feature type="compositionally biased region" description="Low complexity" evidence="1">
    <location>
        <begin position="291"/>
        <end position="301"/>
    </location>
</feature>
<dbReference type="OrthoDB" id="5234772at2759"/>
<comment type="caution">
    <text evidence="2">The sequence shown here is derived from an EMBL/GenBank/DDBJ whole genome shotgun (WGS) entry which is preliminary data.</text>
</comment>
<feature type="compositionally biased region" description="Polar residues" evidence="1">
    <location>
        <begin position="48"/>
        <end position="62"/>
    </location>
</feature>
<reference evidence="2 3" key="1">
    <citation type="journal article" date="2016" name="Genome Biol. Evol.">
        <title>Divergent and convergent evolution of fungal pathogenicity.</title>
        <authorList>
            <person name="Shang Y."/>
            <person name="Xiao G."/>
            <person name="Zheng P."/>
            <person name="Cen K."/>
            <person name="Zhan S."/>
            <person name="Wang C."/>
        </authorList>
    </citation>
    <scope>NUCLEOTIDE SEQUENCE [LARGE SCALE GENOMIC DNA]</scope>
    <source>
        <strain evidence="2 3">RCEF 264</strain>
    </source>
</reference>